<evidence type="ECO:0000313" key="2">
    <source>
        <dbReference type="Proteomes" id="UP000029500"/>
    </source>
</evidence>
<dbReference type="PIRSF" id="PIRSF033634">
    <property type="entry name" value="UCP033634"/>
    <property type="match status" value="1"/>
</dbReference>
<dbReference type="EMBL" id="CP009287">
    <property type="protein sequence ID" value="AIQ66771.1"/>
    <property type="molecule type" value="Genomic_DNA"/>
</dbReference>
<dbReference type="Proteomes" id="UP000029500">
    <property type="component" value="Chromosome"/>
</dbReference>
<dbReference type="InterPro" id="IPR029058">
    <property type="entry name" value="AB_hydrolase_fold"/>
</dbReference>
<dbReference type="InterPro" id="IPR017018">
    <property type="entry name" value="UCP033634"/>
</dbReference>
<dbReference type="HOGENOM" id="CLU_111932_0_0_9"/>
<proteinExistence type="predicted"/>
<dbReference type="AlphaFoldDB" id="A0A089LZ13"/>
<protein>
    <recommendedName>
        <fullName evidence="3">Alpha/beta hydrolase</fullName>
    </recommendedName>
</protein>
<dbReference type="eggNOG" id="COG0400">
    <property type="taxonomic scope" value="Bacteria"/>
</dbReference>
<accession>A0A089LZ13</accession>
<sequence>MRGRELRGIFEKLAKEEARVSVSSIVMSSHWGREVRHKYITQESKALAVVFPGKNYSAERSLLDYAAKLAREYGCDILLLEYGYQSARAELKRDEIDIIAEECKAAVSSLPEYEQLLFISKSMGAVIAGRVAAELNLNLKTSHLYLTPVADSLPLLRQSRGSIIYGGSDPTFTEQHAAGLNGQKNLRVYRIDDANNALEVGSVNESLAVLLVIINFYHEFFRDALTG</sequence>
<reference evidence="1 2" key="1">
    <citation type="submission" date="2014-08" db="EMBL/GenBank/DDBJ databases">
        <title>Comparative genomics of the Paenibacillus odorifer group.</title>
        <authorList>
            <person name="den Bakker H.C."/>
            <person name="Tsai Y.-C."/>
            <person name="Martin N."/>
            <person name="Korlach J."/>
            <person name="Wiedmann M."/>
        </authorList>
    </citation>
    <scope>NUCLEOTIDE SEQUENCE [LARGE SCALE GENOMIC DNA]</scope>
    <source>
        <strain evidence="1 2">DSM 15220</strain>
    </source>
</reference>
<organism evidence="1 2">
    <name type="scientific">Paenibacillus graminis</name>
    <dbReference type="NCBI Taxonomy" id="189425"/>
    <lineage>
        <taxon>Bacteria</taxon>
        <taxon>Bacillati</taxon>
        <taxon>Bacillota</taxon>
        <taxon>Bacilli</taxon>
        <taxon>Bacillales</taxon>
        <taxon>Paenibacillaceae</taxon>
        <taxon>Paenibacillus</taxon>
    </lineage>
</organism>
<evidence type="ECO:0008006" key="3">
    <source>
        <dbReference type="Google" id="ProtNLM"/>
    </source>
</evidence>
<gene>
    <name evidence="1" type="ORF">PGRAT_03240</name>
</gene>
<dbReference type="KEGG" id="pgm:PGRAT_03240"/>
<keyword evidence="2" id="KW-1185">Reference proteome</keyword>
<name>A0A089LZ13_9BACL</name>
<dbReference type="SUPFAM" id="SSF53474">
    <property type="entry name" value="alpha/beta-Hydrolases"/>
    <property type="match status" value="1"/>
</dbReference>
<dbReference type="STRING" id="189425.PGRAT_03240"/>
<evidence type="ECO:0000313" key="1">
    <source>
        <dbReference type="EMBL" id="AIQ66771.1"/>
    </source>
</evidence>